<name>A0A8H7DM01_9AGAR</name>
<feature type="chain" id="PRO_5034947100" evidence="1">
    <location>
        <begin position="22"/>
        <end position="229"/>
    </location>
</feature>
<protein>
    <submittedName>
        <fullName evidence="2">Uncharacterized protein</fullName>
    </submittedName>
</protein>
<accession>A0A8H7DM01</accession>
<dbReference type="EMBL" id="JACAZH010000001">
    <property type="protein sequence ID" value="KAF7378417.1"/>
    <property type="molecule type" value="Genomic_DNA"/>
</dbReference>
<dbReference type="Proteomes" id="UP000623467">
    <property type="component" value="Unassembled WGS sequence"/>
</dbReference>
<gene>
    <name evidence="2" type="ORF">MSAN_00268300</name>
</gene>
<proteinExistence type="predicted"/>
<evidence type="ECO:0000256" key="1">
    <source>
        <dbReference type="SAM" id="SignalP"/>
    </source>
</evidence>
<sequence>MLSRRALIFATLFLVSTTSQPERFSASLPLPDTSPLAIPPPPDPVLTSSLTPQRRHRVAIATTYGVHMDVYTALAWTFQRVMNRSPPGGTVEAYAPPFIFNFQTIVERLGLYHGVVNKPDALINAINADVGENEEAIDIVVLGTCEIDLKSSWGESLLSAWDARDPEHKFTIVCLVHNGPEATPQQTLEYFSRRNGIRIMTISAHVASAHRRSFLARDDSLDPAVHTAN</sequence>
<evidence type="ECO:0000313" key="2">
    <source>
        <dbReference type="EMBL" id="KAF7378417.1"/>
    </source>
</evidence>
<feature type="signal peptide" evidence="1">
    <location>
        <begin position="1"/>
        <end position="21"/>
    </location>
</feature>
<comment type="caution">
    <text evidence="2">The sequence shown here is derived from an EMBL/GenBank/DDBJ whole genome shotgun (WGS) entry which is preliminary data.</text>
</comment>
<organism evidence="2 3">
    <name type="scientific">Mycena sanguinolenta</name>
    <dbReference type="NCBI Taxonomy" id="230812"/>
    <lineage>
        <taxon>Eukaryota</taxon>
        <taxon>Fungi</taxon>
        <taxon>Dikarya</taxon>
        <taxon>Basidiomycota</taxon>
        <taxon>Agaricomycotina</taxon>
        <taxon>Agaricomycetes</taxon>
        <taxon>Agaricomycetidae</taxon>
        <taxon>Agaricales</taxon>
        <taxon>Marasmiineae</taxon>
        <taxon>Mycenaceae</taxon>
        <taxon>Mycena</taxon>
    </lineage>
</organism>
<dbReference type="OrthoDB" id="549336at2759"/>
<reference evidence="2" key="1">
    <citation type="submission" date="2020-05" db="EMBL/GenBank/DDBJ databases">
        <title>Mycena genomes resolve the evolution of fungal bioluminescence.</title>
        <authorList>
            <person name="Tsai I.J."/>
        </authorList>
    </citation>
    <scope>NUCLEOTIDE SEQUENCE</scope>
    <source>
        <strain evidence="2">160909Yilan</strain>
    </source>
</reference>
<keyword evidence="1" id="KW-0732">Signal</keyword>
<keyword evidence="3" id="KW-1185">Reference proteome</keyword>
<dbReference type="AlphaFoldDB" id="A0A8H7DM01"/>
<evidence type="ECO:0000313" key="3">
    <source>
        <dbReference type="Proteomes" id="UP000623467"/>
    </source>
</evidence>